<accession>A0A9W9A864</accession>
<feature type="compositionally biased region" description="Polar residues" evidence="1">
    <location>
        <begin position="279"/>
        <end position="296"/>
    </location>
</feature>
<dbReference type="AlphaFoldDB" id="A0A9W9A864"/>
<feature type="compositionally biased region" description="Basic and acidic residues" evidence="1">
    <location>
        <begin position="22"/>
        <end position="33"/>
    </location>
</feature>
<dbReference type="Proteomes" id="UP001150266">
    <property type="component" value="Unassembled WGS sequence"/>
</dbReference>
<sequence length="311" mass="33112">MKTFIEPSLKSPPAADAEDKSDEGIKKGMRDHISPSCFLNIFADYFDVKRKTSDASSLLSPDPTTSTSSSPRTPSSMPVPAAPRRAGPPRRKAKSPAPPPEEEPKIVPSIEPTEKESPAQVSPSADYEGLETPSKVLDRSNTAVAMVDDVPPEPVASEEPTIVVSVEETPIPAITPEVIDGVPAATPLTGELESTPHDKAEEDEASRRKHIAELVAKSGGVNPLSLPHQRNSSVPAVHPNEPSPPASAPDSPTSQKRTSIRKASADSVSHSAFSPPVRRSSQMSIGAPTKKTSMDSVMSRDIISHDGWFCR</sequence>
<feature type="region of interest" description="Disordered" evidence="1">
    <location>
        <begin position="52"/>
        <end position="142"/>
    </location>
</feature>
<evidence type="ECO:0000256" key="1">
    <source>
        <dbReference type="SAM" id="MobiDB-lite"/>
    </source>
</evidence>
<protein>
    <submittedName>
        <fullName evidence="2">Uncharacterized protein</fullName>
    </submittedName>
</protein>
<feature type="region of interest" description="Disordered" evidence="1">
    <location>
        <begin position="174"/>
        <end position="298"/>
    </location>
</feature>
<reference evidence="2" key="1">
    <citation type="submission" date="2022-08" db="EMBL/GenBank/DDBJ databases">
        <title>A Global Phylogenomic Analysis of the Shiitake Genus Lentinula.</title>
        <authorList>
            <consortium name="DOE Joint Genome Institute"/>
            <person name="Sierra-Patev S."/>
            <person name="Min B."/>
            <person name="Naranjo-Ortiz M."/>
            <person name="Looney B."/>
            <person name="Konkel Z."/>
            <person name="Slot J.C."/>
            <person name="Sakamoto Y."/>
            <person name="Steenwyk J.L."/>
            <person name="Rokas A."/>
            <person name="Carro J."/>
            <person name="Camarero S."/>
            <person name="Ferreira P."/>
            <person name="Molpeceres G."/>
            <person name="Ruiz-Duenas F.J."/>
            <person name="Serrano A."/>
            <person name="Henrissat B."/>
            <person name="Drula E."/>
            <person name="Hughes K.W."/>
            <person name="Mata J.L."/>
            <person name="Ishikawa N.K."/>
            <person name="Vargas-Isla R."/>
            <person name="Ushijima S."/>
            <person name="Smith C.A."/>
            <person name="Ahrendt S."/>
            <person name="Andreopoulos W."/>
            <person name="He G."/>
            <person name="Labutti K."/>
            <person name="Lipzen A."/>
            <person name="Ng V."/>
            <person name="Riley R."/>
            <person name="Sandor L."/>
            <person name="Barry K."/>
            <person name="Martinez A.T."/>
            <person name="Xiao Y."/>
            <person name="Gibbons J.G."/>
            <person name="Terashima K."/>
            <person name="Grigoriev I.V."/>
            <person name="Hibbett D.S."/>
        </authorList>
    </citation>
    <scope>NUCLEOTIDE SEQUENCE</scope>
    <source>
        <strain evidence="2">JLM2183</strain>
    </source>
</reference>
<feature type="compositionally biased region" description="Low complexity" evidence="1">
    <location>
        <begin position="56"/>
        <end position="85"/>
    </location>
</feature>
<evidence type="ECO:0000313" key="3">
    <source>
        <dbReference type="Proteomes" id="UP001150266"/>
    </source>
</evidence>
<feature type="region of interest" description="Disordered" evidence="1">
    <location>
        <begin position="1"/>
        <end position="33"/>
    </location>
</feature>
<comment type="caution">
    <text evidence="2">The sequence shown here is derived from an EMBL/GenBank/DDBJ whole genome shotgun (WGS) entry which is preliminary data.</text>
</comment>
<keyword evidence="3" id="KW-1185">Reference proteome</keyword>
<evidence type="ECO:0000313" key="2">
    <source>
        <dbReference type="EMBL" id="KAJ4476643.1"/>
    </source>
</evidence>
<proteinExistence type="predicted"/>
<gene>
    <name evidence="2" type="ORF">J3R30DRAFT_314739</name>
</gene>
<dbReference type="EMBL" id="JAOTPV010000011">
    <property type="protein sequence ID" value="KAJ4476643.1"/>
    <property type="molecule type" value="Genomic_DNA"/>
</dbReference>
<organism evidence="2 3">
    <name type="scientific">Lentinula aciculospora</name>
    <dbReference type="NCBI Taxonomy" id="153920"/>
    <lineage>
        <taxon>Eukaryota</taxon>
        <taxon>Fungi</taxon>
        <taxon>Dikarya</taxon>
        <taxon>Basidiomycota</taxon>
        <taxon>Agaricomycotina</taxon>
        <taxon>Agaricomycetes</taxon>
        <taxon>Agaricomycetidae</taxon>
        <taxon>Agaricales</taxon>
        <taxon>Marasmiineae</taxon>
        <taxon>Omphalotaceae</taxon>
        <taxon>Lentinula</taxon>
    </lineage>
</organism>
<name>A0A9W9A864_9AGAR</name>